<evidence type="ECO:0000256" key="1">
    <source>
        <dbReference type="ARBA" id="ARBA00004123"/>
    </source>
</evidence>
<dbReference type="AlphaFoldDB" id="A0A7E4W210"/>
<accession>A0A7E4W210</accession>
<evidence type="ECO:0000256" key="9">
    <source>
        <dbReference type="PROSITE-ProRule" id="PRU00042"/>
    </source>
</evidence>
<comment type="subcellular location">
    <subcellularLocation>
        <location evidence="1">Nucleus</location>
    </subcellularLocation>
</comment>
<dbReference type="InterPro" id="IPR036236">
    <property type="entry name" value="Znf_C2H2_sf"/>
</dbReference>
<feature type="compositionally biased region" description="Pro residues" evidence="10">
    <location>
        <begin position="230"/>
        <end position="241"/>
    </location>
</feature>
<dbReference type="Gene3D" id="3.30.160.60">
    <property type="entry name" value="Classic Zinc Finger"/>
    <property type="match status" value="3"/>
</dbReference>
<evidence type="ECO:0000313" key="12">
    <source>
        <dbReference type="Proteomes" id="UP000492821"/>
    </source>
</evidence>
<evidence type="ECO:0000313" key="13">
    <source>
        <dbReference type="WBParaSite" id="Pan_g6492.t1"/>
    </source>
</evidence>
<evidence type="ECO:0000256" key="7">
    <source>
        <dbReference type="ARBA" id="ARBA00023163"/>
    </source>
</evidence>
<proteinExistence type="predicted"/>
<dbReference type="InterPro" id="IPR018247">
    <property type="entry name" value="EF_Hand_1_Ca_BS"/>
</dbReference>
<feature type="domain" description="C2H2-type" evidence="11">
    <location>
        <begin position="170"/>
        <end position="198"/>
    </location>
</feature>
<evidence type="ECO:0000256" key="2">
    <source>
        <dbReference type="ARBA" id="ARBA00022723"/>
    </source>
</evidence>
<keyword evidence="3" id="KW-0677">Repeat</keyword>
<evidence type="ECO:0000256" key="5">
    <source>
        <dbReference type="ARBA" id="ARBA00022833"/>
    </source>
</evidence>
<dbReference type="InterPro" id="IPR051497">
    <property type="entry name" value="Dev/Hematopoietic_TF"/>
</dbReference>
<dbReference type="PANTHER" id="PTHR45993:SF6">
    <property type="entry name" value="C2H2-TYPE DOMAIN-CONTAINING PROTEIN"/>
    <property type="match status" value="1"/>
</dbReference>
<keyword evidence="6" id="KW-0805">Transcription regulation</keyword>
<feature type="domain" description="C2H2-type" evidence="11">
    <location>
        <begin position="113"/>
        <end position="141"/>
    </location>
</feature>
<keyword evidence="8" id="KW-0539">Nucleus</keyword>
<dbReference type="GO" id="GO:0000978">
    <property type="term" value="F:RNA polymerase II cis-regulatory region sequence-specific DNA binding"/>
    <property type="evidence" value="ECO:0007669"/>
    <property type="project" value="TreeGrafter"/>
</dbReference>
<evidence type="ECO:0000256" key="3">
    <source>
        <dbReference type="ARBA" id="ARBA00022737"/>
    </source>
</evidence>
<dbReference type="GO" id="GO:0008270">
    <property type="term" value="F:zinc ion binding"/>
    <property type="evidence" value="ECO:0007669"/>
    <property type="project" value="UniProtKB-KW"/>
</dbReference>
<feature type="region of interest" description="Disordered" evidence="10">
    <location>
        <begin position="192"/>
        <end position="251"/>
    </location>
</feature>
<dbReference type="Proteomes" id="UP000492821">
    <property type="component" value="Unassembled WGS sequence"/>
</dbReference>
<dbReference type="SUPFAM" id="SSF57667">
    <property type="entry name" value="beta-beta-alpha zinc fingers"/>
    <property type="match status" value="2"/>
</dbReference>
<dbReference type="Pfam" id="PF00096">
    <property type="entry name" value="zf-C2H2"/>
    <property type="match status" value="3"/>
</dbReference>
<feature type="compositionally biased region" description="Low complexity" evidence="10">
    <location>
        <begin position="207"/>
        <end position="229"/>
    </location>
</feature>
<dbReference type="InterPro" id="IPR013087">
    <property type="entry name" value="Znf_C2H2_type"/>
</dbReference>
<reference evidence="13" key="2">
    <citation type="submission" date="2020-10" db="UniProtKB">
        <authorList>
            <consortium name="WormBaseParasite"/>
        </authorList>
    </citation>
    <scope>IDENTIFICATION</scope>
</reference>
<dbReference type="GO" id="GO:0006357">
    <property type="term" value="P:regulation of transcription by RNA polymerase II"/>
    <property type="evidence" value="ECO:0007669"/>
    <property type="project" value="TreeGrafter"/>
</dbReference>
<organism evidence="12 13">
    <name type="scientific">Panagrellus redivivus</name>
    <name type="common">Microworm</name>
    <dbReference type="NCBI Taxonomy" id="6233"/>
    <lineage>
        <taxon>Eukaryota</taxon>
        <taxon>Metazoa</taxon>
        <taxon>Ecdysozoa</taxon>
        <taxon>Nematoda</taxon>
        <taxon>Chromadorea</taxon>
        <taxon>Rhabditida</taxon>
        <taxon>Tylenchina</taxon>
        <taxon>Panagrolaimomorpha</taxon>
        <taxon>Panagrolaimoidea</taxon>
        <taxon>Panagrolaimidae</taxon>
        <taxon>Panagrellus</taxon>
    </lineage>
</organism>
<dbReference type="WBParaSite" id="Pan_g6492.t1">
    <property type="protein sequence ID" value="Pan_g6492.t1"/>
    <property type="gene ID" value="Pan_g6492"/>
</dbReference>
<dbReference type="PROSITE" id="PS00018">
    <property type="entry name" value="EF_HAND_1"/>
    <property type="match status" value="1"/>
</dbReference>
<keyword evidence="12" id="KW-1185">Reference proteome</keyword>
<keyword evidence="5" id="KW-0862">Zinc</keyword>
<evidence type="ECO:0000256" key="6">
    <source>
        <dbReference type="ARBA" id="ARBA00023015"/>
    </source>
</evidence>
<sequence>MDNSSVPGTDVPPLLSRESLPNGAFGGFPPMPLESPIMAAARHWHEVMTNMQNEYQTHFLPTGGVVITQRELGNNGGKPFSMYACYYCDRKFPRSNNLKRHLLTHSGEQPHKFQCPFCERSFSVSSNLTRHITAVHKGDDDDDGHVSDSDWVNYADFKGTPKEGSRSTAFYCQICSQGFSIKSNVKRHIRNVHKGVPRETKSKKSKSPSAAPYTPAMSPVSSVVSLPSIASPPPTPMPSPKLPFSIDSLIN</sequence>
<dbReference type="PROSITE" id="PS00028">
    <property type="entry name" value="ZINC_FINGER_C2H2_1"/>
    <property type="match status" value="3"/>
</dbReference>
<keyword evidence="2" id="KW-0479">Metal-binding</keyword>
<dbReference type="PANTHER" id="PTHR45993">
    <property type="entry name" value="B-CELL LYMPHOMA/LEUKEMIA 11"/>
    <property type="match status" value="1"/>
</dbReference>
<dbReference type="SMART" id="SM00355">
    <property type="entry name" value="ZnF_C2H2"/>
    <property type="match status" value="3"/>
</dbReference>
<evidence type="ECO:0000256" key="4">
    <source>
        <dbReference type="ARBA" id="ARBA00022771"/>
    </source>
</evidence>
<protein>
    <submittedName>
        <fullName evidence="13">C2H2-type domain-containing protein</fullName>
    </submittedName>
</protein>
<dbReference type="GO" id="GO:0003700">
    <property type="term" value="F:DNA-binding transcription factor activity"/>
    <property type="evidence" value="ECO:0007669"/>
    <property type="project" value="TreeGrafter"/>
</dbReference>
<evidence type="ECO:0000259" key="11">
    <source>
        <dbReference type="PROSITE" id="PS50157"/>
    </source>
</evidence>
<evidence type="ECO:0000256" key="8">
    <source>
        <dbReference type="ARBA" id="ARBA00023242"/>
    </source>
</evidence>
<keyword evidence="4 9" id="KW-0863">Zinc-finger</keyword>
<reference evidence="12" key="1">
    <citation type="journal article" date="2013" name="Genetics">
        <title>The draft genome and transcriptome of Panagrellus redivivus are shaped by the harsh demands of a free-living lifestyle.</title>
        <authorList>
            <person name="Srinivasan J."/>
            <person name="Dillman A.R."/>
            <person name="Macchietto M.G."/>
            <person name="Heikkinen L."/>
            <person name="Lakso M."/>
            <person name="Fracchia K.M."/>
            <person name="Antoshechkin I."/>
            <person name="Mortazavi A."/>
            <person name="Wong G."/>
            <person name="Sternberg P.W."/>
        </authorList>
    </citation>
    <scope>NUCLEOTIDE SEQUENCE [LARGE SCALE GENOMIC DNA]</scope>
    <source>
        <strain evidence="12">MT8872</strain>
    </source>
</reference>
<dbReference type="GO" id="GO:0005634">
    <property type="term" value="C:nucleus"/>
    <property type="evidence" value="ECO:0007669"/>
    <property type="project" value="UniProtKB-SubCell"/>
</dbReference>
<dbReference type="PROSITE" id="PS50157">
    <property type="entry name" value="ZINC_FINGER_C2H2_2"/>
    <property type="match status" value="3"/>
</dbReference>
<name>A0A7E4W210_PANRE</name>
<feature type="domain" description="C2H2-type" evidence="11">
    <location>
        <begin position="83"/>
        <end position="110"/>
    </location>
</feature>
<keyword evidence="7" id="KW-0804">Transcription</keyword>
<evidence type="ECO:0000256" key="10">
    <source>
        <dbReference type="SAM" id="MobiDB-lite"/>
    </source>
</evidence>